<evidence type="ECO:0000259" key="7">
    <source>
        <dbReference type="PROSITE" id="PS50850"/>
    </source>
</evidence>
<feature type="compositionally biased region" description="Basic and acidic residues" evidence="5">
    <location>
        <begin position="23"/>
        <end position="39"/>
    </location>
</feature>
<proteinExistence type="predicted"/>
<dbReference type="Proteomes" id="UP001271007">
    <property type="component" value="Unassembled WGS sequence"/>
</dbReference>
<accession>A0AAJ0DAI8</accession>
<feature type="transmembrane region" description="Helical" evidence="6">
    <location>
        <begin position="264"/>
        <end position="285"/>
    </location>
</feature>
<keyword evidence="3 6" id="KW-1133">Transmembrane helix</keyword>
<keyword evidence="9" id="KW-1185">Reference proteome</keyword>
<feature type="domain" description="Major facilitator superfamily (MFS) profile" evidence="7">
    <location>
        <begin position="65"/>
        <end position="492"/>
    </location>
</feature>
<evidence type="ECO:0000256" key="1">
    <source>
        <dbReference type="ARBA" id="ARBA00004141"/>
    </source>
</evidence>
<organism evidence="8 9">
    <name type="scientific">Extremus antarcticus</name>
    <dbReference type="NCBI Taxonomy" id="702011"/>
    <lineage>
        <taxon>Eukaryota</taxon>
        <taxon>Fungi</taxon>
        <taxon>Dikarya</taxon>
        <taxon>Ascomycota</taxon>
        <taxon>Pezizomycotina</taxon>
        <taxon>Dothideomycetes</taxon>
        <taxon>Dothideomycetidae</taxon>
        <taxon>Mycosphaerellales</taxon>
        <taxon>Extremaceae</taxon>
        <taxon>Extremus</taxon>
    </lineage>
</organism>
<evidence type="ECO:0000256" key="6">
    <source>
        <dbReference type="SAM" id="Phobius"/>
    </source>
</evidence>
<evidence type="ECO:0000256" key="5">
    <source>
        <dbReference type="SAM" id="MobiDB-lite"/>
    </source>
</evidence>
<dbReference type="Gene3D" id="1.20.1250.20">
    <property type="entry name" value="MFS general substrate transporter like domains"/>
    <property type="match status" value="1"/>
</dbReference>
<dbReference type="InterPro" id="IPR036259">
    <property type="entry name" value="MFS_trans_sf"/>
</dbReference>
<feature type="transmembrane region" description="Helical" evidence="6">
    <location>
        <begin position="300"/>
        <end position="317"/>
    </location>
</feature>
<evidence type="ECO:0000313" key="8">
    <source>
        <dbReference type="EMBL" id="KAK3046331.1"/>
    </source>
</evidence>
<sequence length="494" mass="52804">MPEIEKAAAREELPERPAITDGVVDKEAGEIALREETKPTEATQDSPAPSTNDHDYPGGWKLAFAFMALILVLLISGLADNMVATAVPHITDQFHSVADVGWYYTAYHLSSCALQFSFGKLYKMYSTKYLFIMSNFFFMCGSIICAAAVTSPMFIVGRAVMGIGFAGGTAGFFSIIVQTIPLRRRALLGGVFGAVESLSAVAGPPLGEHSFRPAVPTLDRENSDQVIITLLVVSGVLIICFIVDQIIRGDKAVVPPRIAKTRNVYAGSIFIATAISSLGILEYYAPTYFQAVLGYSPARAGYMMTPCLVGTLVGVFLQGVGTTYFGYYTPFMIACSALLSVGAGLLSTWDASTGLAKIIIYLAIVGFGAGIGLSVPQLSVQTALAKGEMSMGIAVVLFARAFGPALFVSIAQAIFTNSLPRNLHQLAPQTNFTGIGDMGVNEIKNKFGGKNREVVILGFSESITQVWYLALGLACFSVVGALLTEWHSVKEEDH</sequence>
<keyword evidence="2 6" id="KW-0812">Transmembrane</keyword>
<feature type="compositionally biased region" description="Basic and acidic residues" evidence="5">
    <location>
        <begin position="1"/>
        <end position="15"/>
    </location>
</feature>
<comment type="subcellular location">
    <subcellularLocation>
        <location evidence="1">Membrane</location>
        <topology evidence="1">Multi-pass membrane protein</topology>
    </subcellularLocation>
</comment>
<feature type="transmembrane region" description="Helical" evidence="6">
    <location>
        <begin position="59"/>
        <end position="79"/>
    </location>
</feature>
<keyword evidence="4 6" id="KW-0472">Membrane</keyword>
<gene>
    <name evidence="8" type="ORF">LTR09_012178</name>
</gene>
<dbReference type="SUPFAM" id="SSF103473">
    <property type="entry name" value="MFS general substrate transporter"/>
    <property type="match status" value="1"/>
</dbReference>
<dbReference type="GO" id="GO:0005886">
    <property type="term" value="C:plasma membrane"/>
    <property type="evidence" value="ECO:0007669"/>
    <property type="project" value="TreeGrafter"/>
</dbReference>
<feature type="transmembrane region" description="Helical" evidence="6">
    <location>
        <begin position="392"/>
        <end position="415"/>
    </location>
</feature>
<evidence type="ECO:0000313" key="9">
    <source>
        <dbReference type="Proteomes" id="UP001271007"/>
    </source>
</evidence>
<feature type="transmembrane region" description="Helical" evidence="6">
    <location>
        <begin position="226"/>
        <end position="243"/>
    </location>
</feature>
<dbReference type="Pfam" id="PF07690">
    <property type="entry name" value="MFS_1"/>
    <property type="match status" value="1"/>
</dbReference>
<dbReference type="AlphaFoldDB" id="A0AAJ0DAI8"/>
<dbReference type="PROSITE" id="PS50850">
    <property type="entry name" value="MFS"/>
    <property type="match status" value="1"/>
</dbReference>
<feature type="transmembrane region" description="Helical" evidence="6">
    <location>
        <begin position="155"/>
        <end position="177"/>
    </location>
</feature>
<protein>
    <recommendedName>
        <fullName evidence="7">Major facilitator superfamily (MFS) profile domain-containing protein</fullName>
    </recommendedName>
</protein>
<dbReference type="CDD" id="cd17502">
    <property type="entry name" value="MFS_Azr1_MDR_like"/>
    <property type="match status" value="1"/>
</dbReference>
<evidence type="ECO:0000256" key="4">
    <source>
        <dbReference type="ARBA" id="ARBA00023136"/>
    </source>
</evidence>
<name>A0AAJ0DAI8_9PEZI</name>
<reference evidence="8" key="1">
    <citation type="submission" date="2023-04" db="EMBL/GenBank/DDBJ databases">
        <title>Black Yeasts Isolated from many extreme environments.</title>
        <authorList>
            <person name="Coleine C."/>
            <person name="Stajich J.E."/>
            <person name="Selbmann L."/>
        </authorList>
    </citation>
    <scope>NUCLEOTIDE SEQUENCE</scope>
    <source>
        <strain evidence="8">CCFEE 5312</strain>
    </source>
</reference>
<feature type="transmembrane region" description="Helical" evidence="6">
    <location>
        <begin position="186"/>
        <end position="206"/>
    </location>
</feature>
<dbReference type="GO" id="GO:0022857">
    <property type="term" value="F:transmembrane transporter activity"/>
    <property type="evidence" value="ECO:0007669"/>
    <property type="project" value="InterPro"/>
</dbReference>
<feature type="transmembrane region" description="Helical" evidence="6">
    <location>
        <begin position="466"/>
        <end position="484"/>
    </location>
</feature>
<evidence type="ECO:0000256" key="2">
    <source>
        <dbReference type="ARBA" id="ARBA00022692"/>
    </source>
</evidence>
<feature type="compositionally biased region" description="Polar residues" evidence="5">
    <location>
        <begin position="40"/>
        <end position="51"/>
    </location>
</feature>
<dbReference type="PANTHER" id="PTHR23501">
    <property type="entry name" value="MAJOR FACILITATOR SUPERFAMILY"/>
    <property type="match status" value="1"/>
</dbReference>
<comment type="caution">
    <text evidence="8">The sequence shown here is derived from an EMBL/GenBank/DDBJ whole genome shotgun (WGS) entry which is preliminary data.</text>
</comment>
<feature type="transmembrane region" description="Helical" evidence="6">
    <location>
        <begin position="324"/>
        <end position="346"/>
    </location>
</feature>
<dbReference type="EMBL" id="JAWDJX010000099">
    <property type="protein sequence ID" value="KAK3046331.1"/>
    <property type="molecule type" value="Genomic_DNA"/>
</dbReference>
<feature type="region of interest" description="Disordered" evidence="5">
    <location>
        <begin position="1"/>
        <end position="53"/>
    </location>
</feature>
<evidence type="ECO:0000256" key="3">
    <source>
        <dbReference type="ARBA" id="ARBA00022989"/>
    </source>
</evidence>
<feature type="transmembrane region" description="Helical" evidence="6">
    <location>
        <begin position="358"/>
        <end position="380"/>
    </location>
</feature>
<dbReference type="InterPro" id="IPR020846">
    <property type="entry name" value="MFS_dom"/>
</dbReference>
<feature type="transmembrane region" description="Helical" evidence="6">
    <location>
        <begin position="129"/>
        <end position="149"/>
    </location>
</feature>
<dbReference type="InterPro" id="IPR011701">
    <property type="entry name" value="MFS"/>
</dbReference>
<dbReference type="PANTHER" id="PTHR23501:SF198">
    <property type="entry name" value="AZOLE RESISTANCE PROTEIN 1-RELATED"/>
    <property type="match status" value="1"/>
</dbReference>